<organism evidence="2">
    <name type="scientific">marine sediment metagenome</name>
    <dbReference type="NCBI Taxonomy" id="412755"/>
    <lineage>
        <taxon>unclassified sequences</taxon>
        <taxon>metagenomes</taxon>
        <taxon>ecological metagenomes</taxon>
    </lineage>
</organism>
<feature type="transmembrane region" description="Helical" evidence="1">
    <location>
        <begin position="9"/>
        <end position="28"/>
    </location>
</feature>
<name>A0A0F9Q9B3_9ZZZZ</name>
<protein>
    <submittedName>
        <fullName evidence="2">Uncharacterized protein</fullName>
    </submittedName>
</protein>
<comment type="caution">
    <text evidence="2">The sequence shown here is derived from an EMBL/GenBank/DDBJ whole genome shotgun (WGS) entry which is preliminary data.</text>
</comment>
<dbReference type="AlphaFoldDB" id="A0A0F9Q9B3"/>
<accession>A0A0F9Q9B3</accession>
<proteinExistence type="predicted"/>
<evidence type="ECO:0000256" key="1">
    <source>
        <dbReference type="SAM" id="Phobius"/>
    </source>
</evidence>
<dbReference type="EMBL" id="LAZR01001697">
    <property type="protein sequence ID" value="KKN40580.1"/>
    <property type="molecule type" value="Genomic_DNA"/>
</dbReference>
<sequence length="64" mass="7449">MDEGNFNKIVIIVFLILIEIVLFYFIWIGYNTGYLIPLIFFLLGLIIVSPTSKFKPKDSNSYKD</sequence>
<keyword evidence="1" id="KW-0472">Membrane</keyword>
<reference evidence="2" key="1">
    <citation type="journal article" date="2015" name="Nature">
        <title>Complex archaea that bridge the gap between prokaryotes and eukaryotes.</title>
        <authorList>
            <person name="Spang A."/>
            <person name="Saw J.H."/>
            <person name="Jorgensen S.L."/>
            <person name="Zaremba-Niedzwiedzka K."/>
            <person name="Martijn J."/>
            <person name="Lind A.E."/>
            <person name="van Eijk R."/>
            <person name="Schleper C."/>
            <person name="Guy L."/>
            <person name="Ettema T.J."/>
        </authorList>
    </citation>
    <scope>NUCLEOTIDE SEQUENCE</scope>
</reference>
<evidence type="ECO:0000313" key="2">
    <source>
        <dbReference type="EMBL" id="KKN40580.1"/>
    </source>
</evidence>
<gene>
    <name evidence="2" type="ORF">LCGC14_0732160</name>
</gene>
<feature type="transmembrane region" description="Helical" evidence="1">
    <location>
        <begin position="34"/>
        <end position="54"/>
    </location>
</feature>
<keyword evidence="1" id="KW-0812">Transmembrane</keyword>
<keyword evidence="1" id="KW-1133">Transmembrane helix</keyword>